<dbReference type="GO" id="GO:0031124">
    <property type="term" value="P:mRNA 3'-end processing"/>
    <property type="evidence" value="ECO:0007669"/>
    <property type="project" value="InterPro"/>
</dbReference>
<evidence type="ECO:0000256" key="1">
    <source>
        <dbReference type="ARBA" id="ARBA00004123"/>
    </source>
</evidence>
<dbReference type="InterPro" id="IPR035979">
    <property type="entry name" value="RBD_domain_sf"/>
</dbReference>
<evidence type="ECO:0000313" key="7">
    <source>
        <dbReference type="Proteomes" id="UP001301350"/>
    </source>
</evidence>
<comment type="subcellular location">
    <subcellularLocation>
        <location evidence="1">Nucleus</location>
    </subcellularLocation>
</comment>
<dbReference type="AlphaFoldDB" id="A0AAV9IR33"/>
<evidence type="ECO:0000256" key="4">
    <source>
        <dbReference type="SAM" id="MobiDB-lite"/>
    </source>
</evidence>
<comment type="caution">
    <text evidence="6">The sequence shown here is derived from an EMBL/GenBank/DDBJ whole genome shotgun (WGS) entry which is preliminary data.</text>
</comment>
<evidence type="ECO:0000256" key="2">
    <source>
        <dbReference type="ARBA" id="ARBA00023242"/>
    </source>
</evidence>
<gene>
    <name evidence="6" type="ORF">CDCA_CDCA02G0743</name>
</gene>
<dbReference type="EMBL" id="JANCYW010000002">
    <property type="protein sequence ID" value="KAK4534718.1"/>
    <property type="molecule type" value="Genomic_DNA"/>
</dbReference>
<keyword evidence="7" id="KW-1185">Reference proteome</keyword>
<feature type="compositionally biased region" description="Gly residues" evidence="4">
    <location>
        <begin position="86"/>
        <end position="95"/>
    </location>
</feature>
<dbReference type="SMART" id="SM00360">
    <property type="entry name" value="RRM"/>
    <property type="match status" value="1"/>
</dbReference>
<dbReference type="Proteomes" id="UP001301350">
    <property type="component" value="Unassembled WGS sequence"/>
</dbReference>
<reference evidence="6 7" key="1">
    <citation type="submission" date="2022-07" db="EMBL/GenBank/DDBJ databases">
        <title>Genome-wide signatures of adaptation to extreme environments.</title>
        <authorList>
            <person name="Cho C.H."/>
            <person name="Yoon H.S."/>
        </authorList>
    </citation>
    <scope>NUCLEOTIDE SEQUENCE [LARGE SCALE GENOMIC DNA]</scope>
    <source>
        <strain evidence="6 7">DBV 063 E5</strain>
    </source>
</reference>
<dbReference type="Gene3D" id="3.30.70.330">
    <property type="match status" value="1"/>
</dbReference>
<feature type="region of interest" description="Disordered" evidence="4">
    <location>
        <begin position="79"/>
        <end position="100"/>
    </location>
</feature>
<dbReference type="CDD" id="cd12398">
    <property type="entry name" value="RRM_CSTF2_RNA15_like"/>
    <property type="match status" value="1"/>
</dbReference>
<proteinExistence type="predicted"/>
<dbReference type="InterPro" id="IPR038192">
    <property type="entry name" value="CSTF_C_sf"/>
</dbReference>
<evidence type="ECO:0000256" key="3">
    <source>
        <dbReference type="PROSITE-ProRule" id="PRU00176"/>
    </source>
</evidence>
<dbReference type="PANTHER" id="PTHR45735:SF2">
    <property type="entry name" value="CLEAVAGE STIMULATION FACTOR SUBUNIT 2"/>
    <property type="match status" value="1"/>
</dbReference>
<name>A0AAV9IR33_CYACA</name>
<dbReference type="SUPFAM" id="SSF54928">
    <property type="entry name" value="RNA-binding domain, RBD"/>
    <property type="match status" value="1"/>
</dbReference>
<keyword evidence="2" id="KW-0539">Nucleus</keyword>
<keyword evidence="3" id="KW-0694">RNA-binding</keyword>
<accession>A0AAV9IR33</accession>
<dbReference type="Pfam" id="PF14304">
    <property type="entry name" value="CSTF_C"/>
    <property type="match status" value="1"/>
</dbReference>
<evidence type="ECO:0000259" key="5">
    <source>
        <dbReference type="PROSITE" id="PS50102"/>
    </source>
</evidence>
<dbReference type="Pfam" id="PF14327">
    <property type="entry name" value="CSTF2_hinge"/>
    <property type="match status" value="1"/>
</dbReference>
<organism evidence="6 7">
    <name type="scientific">Cyanidium caldarium</name>
    <name type="common">Red alga</name>
    <dbReference type="NCBI Taxonomy" id="2771"/>
    <lineage>
        <taxon>Eukaryota</taxon>
        <taxon>Rhodophyta</taxon>
        <taxon>Bangiophyceae</taxon>
        <taxon>Cyanidiales</taxon>
        <taxon>Cyanidiaceae</taxon>
        <taxon>Cyanidium</taxon>
    </lineage>
</organism>
<dbReference type="InterPro" id="IPR012677">
    <property type="entry name" value="Nucleotide-bd_a/b_plait_sf"/>
</dbReference>
<dbReference type="GO" id="GO:0003729">
    <property type="term" value="F:mRNA binding"/>
    <property type="evidence" value="ECO:0007669"/>
    <property type="project" value="TreeGrafter"/>
</dbReference>
<dbReference type="Pfam" id="PF00076">
    <property type="entry name" value="RRM_1"/>
    <property type="match status" value="1"/>
</dbReference>
<dbReference type="PROSITE" id="PS50102">
    <property type="entry name" value="RRM"/>
    <property type="match status" value="1"/>
</dbReference>
<dbReference type="InterPro" id="IPR000504">
    <property type="entry name" value="RRM_dom"/>
</dbReference>
<dbReference type="PANTHER" id="PTHR45735">
    <property type="entry name" value="CLEAVAGE STIMULATION FACTOR SUBUNIT 2"/>
    <property type="match status" value="1"/>
</dbReference>
<sequence length="295" mass="30804">MSRGPTTVFVGNIPYGVTEEMLLERLQEVGPVVNVRIVYDKDTGKPKGFGFCEYRDAETAESAVRNLNERIELLGRTLRVAPSDPRGGGGGGSGGRSSVAADTNEAYSAGAGAARMTAAQTVQPFMLPSGGSSLSGLTLQQVYDVLAELKTLVQTNPDEVRAMLASHPPIAHAVLQAQVLLGMVSVQQAQQHLQAMMTAAPPATGMSVAPPPMAGMPRPPAMGGMPMPHTGMPGMPAAPPPSTAAPPAGMPTSGAVTEEALVRQLMSLTPAQIQALPPDQRQQVMALRQQLGQRR</sequence>
<dbReference type="InterPro" id="IPR026896">
    <property type="entry name" value="CSTF_C"/>
</dbReference>
<protein>
    <recommendedName>
        <fullName evidence="5">RRM domain-containing protein</fullName>
    </recommendedName>
</protein>
<feature type="domain" description="RRM" evidence="5">
    <location>
        <begin position="6"/>
        <end position="85"/>
    </location>
</feature>
<dbReference type="InterPro" id="IPR025742">
    <property type="entry name" value="CSTF2_hinge"/>
</dbReference>
<dbReference type="Gene3D" id="1.10.20.70">
    <property type="entry name" value="Transcription termination and cleavage factor, C-terminal domain"/>
    <property type="match status" value="1"/>
</dbReference>
<evidence type="ECO:0000313" key="6">
    <source>
        <dbReference type="EMBL" id="KAK4534718.1"/>
    </source>
</evidence>
<dbReference type="Gene3D" id="1.25.40.630">
    <property type="match status" value="1"/>
</dbReference>
<dbReference type="GO" id="GO:0005847">
    <property type="term" value="C:mRNA cleavage and polyadenylation specificity factor complex"/>
    <property type="evidence" value="ECO:0007669"/>
    <property type="project" value="TreeGrafter"/>
</dbReference>
<feature type="region of interest" description="Disordered" evidence="4">
    <location>
        <begin position="272"/>
        <end position="295"/>
    </location>
</feature>